<dbReference type="KEGG" id="fpr:FP2_16270"/>
<dbReference type="InterPro" id="IPR001387">
    <property type="entry name" value="Cro/C1-type_HTH"/>
</dbReference>
<dbReference type="CDD" id="cd00093">
    <property type="entry name" value="HTH_XRE"/>
    <property type="match status" value="1"/>
</dbReference>
<dbReference type="eggNOG" id="COG1476">
    <property type="taxonomic scope" value="Bacteria"/>
</dbReference>
<dbReference type="PANTHER" id="PTHR46558">
    <property type="entry name" value="TRACRIPTIONAL REGULATORY PROTEIN-RELATED-RELATED"/>
    <property type="match status" value="1"/>
</dbReference>
<organism evidence="3 4">
    <name type="scientific">Faecalibacterium prausnitzii L2-6</name>
    <dbReference type="NCBI Taxonomy" id="718252"/>
    <lineage>
        <taxon>Bacteria</taxon>
        <taxon>Bacillati</taxon>
        <taxon>Bacillota</taxon>
        <taxon>Clostridia</taxon>
        <taxon>Eubacteriales</taxon>
        <taxon>Oscillospiraceae</taxon>
        <taxon>Faecalibacterium</taxon>
    </lineage>
</organism>
<sequence length="96" mass="10692">MIATTRCKGGREQVREYLIEAREKAGLTQQDVANRIGISRQYYQMVETGERQKRMDLSLAGGLSVVLNIPIAEIVQRESAAQESERQEGGAHDAET</sequence>
<dbReference type="BioCyc" id="FPRA718252:G1375-1384-MONOMER"/>
<dbReference type="PROSITE" id="PS50943">
    <property type="entry name" value="HTH_CROC1"/>
    <property type="match status" value="1"/>
</dbReference>
<dbReference type="STRING" id="718252.FP2_16270"/>
<proteinExistence type="predicted"/>
<dbReference type="PATRIC" id="fig|718252.3.peg.2996"/>
<dbReference type="Pfam" id="PF01381">
    <property type="entry name" value="HTH_3"/>
    <property type="match status" value="1"/>
</dbReference>
<dbReference type="GO" id="GO:0003677">
    <property type="term" value="F:DNA binding"/>
    <property type="evidence" value="ECO:0007669"/>
    <property type="project" value="UniProtKB-KW"/>
</dbReference>
<reference evidence="3 4" key="1">
    <citation type="submission" date="2010-03" db="EMBL/GenBank/DDBJ databases">
        <title>The genome sequence of Faecalibacterium prausnitzii L2/6.</title>
        <authorList>
            <consortium name="metaHIT consortium -- http://www.metahit.eu/"/>
            <person name="Pajon A."/>
            <person name="Turner K."/>
            <person name="Parkhill J."/>
            <person name="Duncan S."/>
            <person name="Flint H."/>
        </authorList>
    </citation>
    <scope>NUCLEOTIDE SEQUENCE [LARGE SCALE GENOMIC DNA]</scope>
    <source>
        <strain evidence="4">L2-6</strain>
    </source>
</reference>
<dbReference type="PANTHER" id="PTHR46558:SF4">
    <property type="entry name" value="DNA-BIDING PHAGE PROTEIN"/>
    <property type="match status" value="1"/>
</dbReference>
<dbReference type="RefSeq" id="WP_005946010.1">
    <property type="nucleotide sequence ID" value="NC_021042.1"/>
</dbReference>
<evidence type="ECO:0000313" key="3">
    <source>
        <dbReference type="EMBL" id="CBK99093.1"/>
    </source>
</evidence>
<keyword evidence="1" id="KW-0238">DNA-binding</keyword>
<accession>D4JYJ4</accession>
<dbReference type="Gene3D" id="1.10.260.40">
    <property type="entry name" value="lambda repressor-like DNA-binding domains"/>
    <property type="match status" value="1"/>
</dbReference>
<gene>
    <name evidence="3" type="ORF">FP2_16270</name>
</gene>
<keyword evidence="4" id="KW-1185">Reference proteome</keyword>
<name>D4JYJ4_9FIRM</name>
<dbReference type="Proteomes" id="UP000008804">
    <property type="component" value="Chromosome"/>
</dbReference>
<feature type="domain" description="HTH cro/C1-type" evidence="2">
    <location>
        <begin position="18"/>
        <end position="74"/>
    </location>
</feature>
<dbReference type="HOGENOM" id="CLU_2355555_0_0_9"/>
<protein>
    <submittedName>
        <fullName evidence="3">Predicted transcriptional regulators</fullName>
    </submittedName>
</protein>
<dbReference type="InterPro" id="IPR010982">
    <property type="entry name" value="Lambda_DNA-bd_dom_sf"/>
</dbReference>
<dbReference type="SMART" id="SM00530">
    <property type="entry name" value="HTH_XRE"/>
    <property type="match status" value="1"/>
</dbReference>
<evidence type="ECO:0000259" key="2">
    <source>
        <dbReference type="PROSITE" id="PS50943"/>
    </source>
</evidence>
<dbReference type="EMBL" id="FP929045">
    <property type="protein sequence ID" value="CBK99093.1"/>
    <property type="molecule type" value="Genomic_DNA"/>
</dbReference>
<reference evidence="3 4" key="2">
    <citation type="submission" date="2010-03" db="EMBL/GenBank/DDBJ databases">
        <authorList>
            <person name="Pajon A."/>
        </authorList>
    </citation>
    <scope>NUCLEOTIDE SEQUENCE [LARGE SCALE GENOMIC DNA]</scope>
    <source>
        <strain evidence="4">L2-6</strain>
    </source>
</reference>
<evidence type="ECO:0000256" key="1">
    <source>
        <dbReference type="ARBA" id="ARBA00023125"/>
    </source>
</evidence>
<dbReference type="AlphaFoldDB" id="D4JYJ4"/>
<dbReference type="SUPFAM" id="SSF47413">
    <property type="entry name" value="lambda repressor-like DNA-binding domains"/>
    <property type="match status" value="1"/>
</dbReference>
<evidence type="ECO:0000313" key="4">
    <source>
        <dbReference type="Proteomes" id="UP000008804"/>
    </source>
</evidence>